<gene>
    <name evidence="2" type="ORF">AVEN_164882_1</name>
</gene>
<name>A0A4Y2DSW5_ARAVE</name>
<comment type="caution">
    <text evidence="2">The sequence shown here is derived from an EMBL/GenBank/DDBJ whole genome shotgun (WGS) entry which is preliminary data.</text>
</comment>
<keyword evidence="3" id="KW-1185">Reference proteome</keyword>
<evidence type="ECO:0000313" key="2">
    <source>
        <dbReference type="EMBL" id="GBM19932.1"/>
    </source>
</evidence>
<proteinExistence type="predicted"/>
<feature type="region of interest" description="Disordered" evidence="1">
    <location>
        <begin position="40"/>
        <end position="61"/>
    </location>
</feature>
<feature type="compositionally biased region" description="Low complexity" evidence="1">
    <location>
        <begin position="43"/>
        <end position="55"/>
    </location>
</feature>
<dbReference type="AlphaFoldDB" id="A0A4Y2DSW5"/>
<protein>
    <submittedName>
        <fullName evidence="2">Uncharacterized protein</fullName>
    </submittedName>
</protein>
<reference evidence="2 3" key="1">
    <citation type="journal article" date="2019" name="Sci. Rep.">
        <title>Orb-weaving spider Araneus ventricosus genome elucidates the spidroin gene catalogue.</title>
        <authorList>
            <person name="Kono N."/>
            <person name="Nakamura H."/>
            <person name="Ohtoshi R."/>
            <person name="Moran D.A.P."/>
            <person name="Shinohara A."/>
            <person name="Yoshida Y."/>
            <person name="Fujiwara M."/>
            <person name="Mori M."/>
            <person name="Tomita M."/>
            <person name="Arakawa K."/>
        </authorList>
    </citation>
    <scope>NUCLEOTIDE SEQUENCE [LARGE SCALE GENOMIC DNA]</scope>
</reference>
<accession>A0A4Y2DSW5</accession>
<organism evidence="2 3">
    <name type="scientific">Araneus ventricosus</name>
    <name type="common">Orbweaver spider</name>
    <name type="synonym">Epeira ventricosa</name>
    <dbReference type="NCBI Taxonomy" id="182803"/>
    <lineage>
        <taxon>Eukaryota</taxon>
        <taxon>Metazoa</taxon>
        <taxon>Ecdysozoa</taxon>
        <taxon>Arthropoda</taxon>
        <taxon>Chelicerata</taxon>
        <taxon>Arachnida</taxon>
        <taxon>Araneae</taxon>
        <taxon>Araneomorphae</taxon>
        <taxon>Entelegynae</taxon>
        <taxon>Araneoidea</taxon>
        <taxon>Araneidae</taxon>
        <taxon>Araneus</taxon>
    </lineage>
</organism>
<dbReference type="EMBL" id="BGPR01000434">
    <property type="protein sequence ID" value="GBM19932.1"/>
    <property type="molecule type" value="Genomic_DNA"/>
</dbReference>
<sequence>MERKNASLPSPSYVKALHPPIDCVPRRPHPAISSQAYHTLTVGPSTGSAASPTASNPEEKRGVAAVALPSFLSASAAQDVSRLCGGSPLLCFFGGSVRPTPRPALLPTRGMWEGAETIRLSH</sequence>
<evidence type="ECO:0000256" key="1">
    <source>
        <dbReference type="SAM" id="MobiDB-lite"/>
    </source>
</evidence>
<dbReference type="Proteomes" id="UP000499080">
    <property type="component" value="Unassembled WGS sequence"/>
</dbReference>
<evidence type="ECO:0000313" key="3">
    <source>
        <dbReference type="Proteomes" id="UP000499080"/>
    </source>
</evidence>